<protein>
    <recommendedName>
        <fullName evidence="1">DhaKLM operon coactivator DhaQ</fullName>
    </recommendedName>
</protein>
<evidence type="ECO:0000256" key="1">
    <source>
        <dbReference type="NCBIfam" id="TIGR02362"/>
    </source>
</evidence>
<dbReference type="Gene3D" id="3.30.1180.20">
    <property type="entry name" value="Dihydroxyacetone kinase, domain 2"/>
    <property type="match status" value="1"/>
</dbReference>
<sequence>MVNIVNDMSLIGQQMLDGVVTSYPHLAQMDKTGIIYQKHQDDQIIPIISGGGSGHEPAHFGFVGRGMLTAAVSGPIFVPPKAKHIFQAIQTVNRGKGVFLIIKNFEADLKEFHQAIQEANQAGISTKYVISHDDISVDTYNFHMRHRGVAGTILLHKILGQAAVQGASLDQLEDLALELSVHIHTLAVATRPATIPGQDTPLFQLGPQEISFGIGIHGEPGYRTVNFVSSERLANELVNKLKMKFRWQDGDEYIVLINNLGATPLMEQLIFTNDVMRLLELEGIKVNFLKTGKYMTSLDMAGLSLTMCPIKNQLWLDYLQAPTQAFAW</sequence>
<name>A0ABT1WPJ9_9LACT</name>
<reference evidence="3" key="2">
    <citation type="journal article" date="2023" name="Curr. Microbiol.">
        <title>Granulicatella seriolae sp. nov., a Novel Facultative Anaerobe Isolated from Yellowtail Marine Fish.</title>
        <authorList>
            <person name="Lee M."/>
            <person name="Choi Y.J."/>
            <person name="Farooq A."/>
            <person name="Jeong J.B."/>
            <person name="Jung M.Y."/>
        </authorList>
    </citation>
    <scope>NUCLEOTIDE SEQUENCE</scope>
    <source>
        <strain evidence="3">S8</strain>
    </source>
</reference>
<feature type="domain" description="DhaK" evidence="2">
    <location>
        <begin position="7"/>
        <end position="328"/>
    </location>
</feature>
<evidence type="ECO:0000313" key="3">
    <source>
        <dbReference type="EMBL" id="MCQ9210457.1"/>
    </source>
</evidence>
<keyword evidence="4" id="KW-1185">Reference proteome</keyword>
<dbReference type="PANTHER" id="PTHR28629:SF4">
    <property type="entry name" value="TRIOKINASE_FMN CYCLASE"/>
    <property type="match status" value="1"/>
</dbReference>
<dbReference type="InterPro" id="IPR050861">
    <property type="entry name" value="Dihydroxyacetone_Kinase"/>
</dbReference>
<dbReference type="Proteomes" id="UP001059480">
    <property type="component" value="Unassembled WGS sequence"/>
</dbReference>
<dbReference type="EMBL" id="JANHNZ010000008">
    <property type="protein sequence ID" value="MCQ9210457.1"/>
    <property type="molecule type" value="Genomic_DNA"/>
</dbReference>
<gene>
    <name evidence="3" type="primary">dhaQ</name>
    <name evidence="3" type="ORF">NPA36_07825</name>
</gene>
<comment type="caution">
    <text evidence="3">The sequence shown here is derived from an EMBL/GenBank/DDBJ whole genome shotgun (WGS) entry which is preliminary data.</text>
</comment>
<proteinExistence type="predicted"/>
<reference evidence="3" key="1">
    <citation type="submission" date="2022-07" db="EMBL/GenBank/DDBJ databases">
        <authorList>
            <person name="Jung M.-Y."/>
            <person name="Lee M."/>
        </authorList>
    </citation>
    <scope>NUCLEOTIDE SEQUENCE</scope>
    <source>
        <strain evidence="3">S8</strain>
    </source>
</reference>
<dbReference type="InterPro" id="IPR004006">
    <property type="entry name" value="DhaK_dom"/>
</dbReference>
<dbReference type="NCBIfam" id="TIGR02362">
    <property type="entry name" value="dhaK1b"/>
    <property type="match status" value="1"/>
</dbReference>
<reference evidence="3" key="3">
    <citation type="journal article" date="2023" name="Microbiol. Resour. Announc.">
        <title>Draft Genome Sequence of Granulicatella sp. Strain S8, Isolated from a Marine Fish, Seriola quinqueradiata.</title>
        <authorList>
            <person name="Lee M."/>
            <person name="Farooq A."/>
            <person name="Jeong J.B."/>
            <person name="Jung M.Y."/>
        </authorList>
    </citation>
    <scope>NUCLEOTIDE SEQUENCE</scope>
    <source>
        <strain evidence="3">S8</strain>
    </source>
</reference>
<evidence type="ECO:0000313" key="4">
    <source>
        <dbReference type="Proteomes" id="UP001059480"/>
    </source>
</evidence>
<dbReference type="PROSITE" id="PS51481">
    <property type="entry name" value="DHAK"/>
    <property type="match status" value="1"/>
</dbReference>
<dbReference type="PANTHER" id="PTHR28629">
    <property type="entry name" value="TRIOKINASE/FMN CYCLASE"/>
    <property type="match status" value="1"/>
</dbReference>
<organism evidence="3 4">
    <name type="scientific">Granulicatella seriolae</name>
    <dbReference type="NCBI Taxonomy" id="2967226"/>
    <lineage>
        <taxon>Bacteria</taxon>
        <taxon>Bacillati</taxon>
        <taxon>Bacillota</taxon>
        <taxon>Bacilli</taxon>
        <taxon>Lactobacillales</taxon>
        <taxon>Carnobacteriaceae</taxon>
        <taxon>Granulicatella</taxon>
    </lineage>
</organism>
<dbReference type="RefSeq" id="WP_256945568.1">
    <property type="nucleotide sequence ID" value="NZ_JANHNZ010000008.1"/>
</dbReference>
<dbReference type="Pfam" id="PF02733">
    <property type="entry name" value="Dak1"/>
    <property type="match status" value="1"/>
</dbReference>
<evidence type="ECO:0000259" key="2">
    <source>
        <dbReference type="PROSITE" id="PS51481"/>
    </source>
</evidence>
<dbReference type="InterPro" id="IPR012735">
    <property type="entry name" value="DhaK_1b"/>
</dbReference>
<dbReference type="Gene3D" id="3.40.50.10440">
    <property type="entry name" value="Dihydroxyacetone kinase, domain 1"/>
    <property type="match status" value="1"/>
</dbReference>
<accession>A0ABT1WPJ9</accession>
<dbReference type="SUPFAM" id="SSF82549">
    <property type="entry name" value="DAK1/DegV-like"/>
    <property type="match status" value="1"/>
</dbReference>